<name>A0A285ZZ63_9SPHI</name>
<protein>
    <submittedName>
        <fullName evidence="2">Uncharacterized conserved protein YbjT, contains NAD(P)-binding and DUF2867 domains</fullName>
    </submittedName>
</protein>
<dbReference type="PANTHER" id="PTHR14097:SF7">
    <property type="entry name" value="OXIDOREDUCTASE HTATIP2"/>
    <property type="match status" value="1"/>
</dbReference>
<proteinExistence type="predicted"/>
<dbReference type="Gene3D" id="3.40.50.720">
    <property type="entry name" value="NAD(P)-binding Rossmann-like Domain"/>
    <property type="match status" value="1"/>
</dbReference>
<gene>
    <name evidence="2" type="ORF">SAMN06297358_1912</name>
</gene>
<sequence length="218" mass="24406">MKKAILFGASGFIGGYLLRDLLQSDIYSEVTIVVRKPLNVQHPKLNIVIADYHSLAQNAAYLFGDDVFISLGTTKKKTPNQKEYYQIDHDYPVLAAQLTKANGATSVMLVSAVGANANSSIFYTKTKGEAERDVIAVDFDHTHIFRPSMIMGNREESRPLERIFIKIFSIANLLLVGKLNKYKGITAENIAKAMIKAAQQPVEKAKVYHWEEMKELVK</sequence>
<accession>A0A285ZZ63</accession>
<evidence type="ECO:0000313" key="3">
    <source>
        <dbReference type="Proteomes" id="UP000219281"/>
    </source>
</evidence>
<dbReference type="PANTHER" id="PTHR14097">
    <property type="entry name" value="OXIDOREDUCTASE HTATIP2"/>
    <property type="match status" value="1"/>
</dbReference>
<reference evidence="3" key="1">
    <citation type="submission" date="2017-09" db="EMBL/GenBank/DDBJ databases">
        <authorList>
            <person name="Varghese N."/>
            <person name="Submissions S."/>
        </authorList>
    </citation>
    <scope>NUCLEOTIDE SEQUENCE [LARGE SCALE GENOMIC DNA]</scope>
    <source>
        <strain evidence="3">CGMCC 1.12803</strain>
    </source>
</reference>
<feature type="domain" description="NAD(P)-binding" evidence="1">
    <location>
        <begin position="8"/>
        <end position="154"/>
    </location>
</feature>
<dbReference type="Pfam" id="PF13460">
    <property type="entry name" value="NAD_binding_10"/>
    <property type="match status" value="1"/>
</dbReference>
<dbReference type="Proteomes" id="UP000219281">
    <property type="component" value="Unassembled WGS sequence"/>
</dbReference>
<dbReference type="InterPro" id="IPR036291">
    <property type="entry name" value="NAD(P)-bd_dom_sf"/>
</dbReference>
<evidence type="ECO:0000259" key="1">
    <source>
        <dbReference type="Pfam" id="PF13460"/>
    </source>
</evidence>
<dbReference type="AlphaFoldDB" id="A0A285ZZ63"/>
<dbReference type="OrthoDB" id="9798632at2"/>
<keyword evidence="3" id="KW-1185">Reference proteome</keyword>
<dbReference type="EMBL" id="OCMT01000002">
    <property type="protein sequence ID" value="SOD14946.1"/>
    <property type="molecule type" value="Genomic_DNA"/>
</dbReference>
<evidence type="ECO:0000313" key="2">
    <source>
        <dbReference type="EMBL" id="SOD14946.1"/>
    </source>
</evidence>
<organism evidence="2 3">
    <name type="scientific">Pedobacter xixiisoli</name>
    <dbReference type="NCBI Taxonomy" id="1476464"/>
    <lineage>
        <taxon>Bacteria</taxon>
        <taxon>Pseudomonadati</taxon>
        <taxon>Bacteroidota</taxon>
        <taxon>Sphingobacteriia</taxon>
        <taxon>Sphingobacteriales</taxon>
        <taxon>Sphingobacteriaceae</taxon>
        <taxon>Pedobacter</taxon>
    </lineage>
</organism>
<dbReference type="InterPro" id="IPR016040">
    <property type="entry name" value="NAD(P)-bd_dom"/>
</dbReference>
<dbReference type="SUPFAM" id="SSF51735">
    <property type="entry name" value="NAD(P)-binding Rossmann-fold domains"/>
    <property type="match status" value="1"/>
</dbReference>
<dbReference type="RefSeq" id="WP_097131280.1">
    <property type="nucleotide sequence ID" value="NZ_OCMT01000002.1"/>
</dbReference>
<dbReference type="CDD" id="cd05250">
    <property type="entry name" value="CC3_like_SDR_a"/>
    <property type="match status" value="1"/>
</dbReference>